<keyword evidence="1 7" id="KW-0689">Ribosomal protein</keyword>
<evidence type="ECO:0000313" key="7">
    <source>
        <dbReference type="EMBL" id="MTS25886.1"/>
    </source>
</evidence>
<evidence type="ECO:0000259" key="4">
    <source>
        <dbReference type="Pfam" id="PF14693"/>
    </source>
</evidence>
<gene>
    <name evidence="6" type="ORF">ASJ35_13595</name>
    <name evidence="8" type="ORF">GMD52_13350</name>
    <name evidence="7" type="ORF">GMD59_01135</name>
    <name evidence="5" type="ORF">TQ39_01265</name>
</gene>
<name>A0A0D8J3D1_9FIRM</name>
<dbReference type="Pfam" id="PF14693">
    <property type="entry name" value="Ribosomal_TL5_C"/>
    <property type="match status" value="1"/>
</dbReference>
<dbReference type="Proteomes" id="UP000472755">
    <property type="component" value="Unassembled WGS sequence"/>
</dbReference>
<sequence length="191" mass="21200">MDMITVEKRDFAVKAKKLRRLGLVPGSVFGGPLREALALQLEEADARRLVEQKREGSKLKIVLDGQQIPVQIKEKAVNLLNNDILHLSFQALQADQKVNSVIHIFLTNTEKVTDALERMLMEIPYASLPEDMIDTITVDVEGMPCGTVLTVGDIPELNSGKLDLQADKTEIVLRISDKTRGPSRAAKQTEE</sequence>
<dbReference type="Gene3D" id="2.170.120.20">
    <property type="entry name" value="Ribosomal protein L25, beta domain"/>
    <property type="match status" value="1"/>
</dbReference>
<feature type="domain" description="Large ribosomal subunit protein bL25 L25" evidence="3">
    <location>
        <begin position="4"/>
        <end position="89"/>
    </location>
</feature>
<dbReference type="AlphaFoldDB" id="A0A0D8J3D1"/>
<organism evidence="5 9">
    <name type="scientific">Ruthenibacterium lactatiformans</name>
    <dbReference type="NCBI Taxonomy" id="1550024"/>
    <lineage>
        <taxon>Bacteria</taxon>
        <taxon>Bacillati</taxon>
        <taxon>Bacillota</taxon>
        <taxon>Clostridia</taxon>
        <taxon>Eubacteriales</taxon>
        <taxon>Oscillospiraceae</taxon>
        <taxon>Ruthenibacterium</taxon>
    </lineage>
</organism>
<dbReference type="PATRIC" id="fig|1550024.3.peg.282"/>
<reference evidence="6 10" key="2">
    <citation type="submission" date="2015-10" db="EMBL/GenBank/DDBJ databases">
        <title>A novel member of the family Ruminococcaceae isolated from human faeces.</title>
        <authorList>
            <person name="Shkoporov A.N."/>
            <person name="Chaplin A.V."/>
            <person name="Motuzova O.V."/>
            <person name="Kafarskaia L.I."/>
            <person name="Efimov B.A."/>
        </authorList>
    </citation>
    <scope>NUCLEOTIDE SEQUENCE [LARGE SCALE GENOMIC DNA]</scope>
    <source>
        <strain evidence="6 10">668</strain>
    </source>
</reference>
<dbReference type="EMBL" id="WMZU01000001">
    <property type="protein sequence ID" value="MTS25886.1"/>
    <property type="molecule type" value="Genomic_DNA"/>
</dbReference>
<evidence type="ECO:0000259" key="3">
    <source>
        <dbReference type="Pfam" id="PF01386"/>
    </source>
</evidence>
<dbReference type="GO" id="GO:1990904">
    <property type="term" value="C:ribonucleoprotein complex"/>
    <property type="evidence" value="ECO:0007669"/>
    <property type="project" value="UniProtKB-KW"/>
</dbReference>
<dbReference type="Pfam" id="PF01386">
    <property type="entry name" value="Ribosomal_L25p"/>
    <property type="match status" value="1"/>
</dbReference>
<dbReference type="RefSeq" id="WP_009325837.1">
    <property type="nucleotide sequence ID" value="NZ_CAOJUJ010000027.1"/>
</dbReference>
<evidence type="ECO:0000313" key="10">
    <source>
        <dbReference type="Proteomes" id="UP000053433"/>
    </source>
</evidence>
<dbReference type="GO" id="GO:0005840">
    <property type="term" value="C:ribosome"/>
    <property type="evidence" value="ECO:0007669"/>
    <property type="project" value="UniProtKB-KW"/>
</dbReference>
<reference evidence="5" key="1">
    <citation type="submission" date="2015-02" db="EMBL/GenBank/DDBJ databases">
        <title>A novel member of the family Ruminococcaceae isolated from human feces.</title>
        <authorList>
            <person name="Shkoporov A.N."/>
            <person name="Chaplin A.V."/>
            <person name="Motuzova O.V."/>
            <person name="Kafarskaia L.I."/>
            <person name="Khokhlova E.V."/>
            <person name="Efimov B.A."/>
        </authorList>
    </citation>
    <scope>NUCLEOTIDE SEQUENCE [LARGE SCALE GENOMIC DNA]</scope>
    <source>
        <strain evidence="5">585-1</strain>
    </source>
</reference>
<dbReference type="Gene3D" id="2.40.240.10">
    <property type="entry name" value="Ribosomal Protein L25, Chain P"/>
    <property type="match status" value="1"/>
</dbReference>
<evidence type="ECO:0000313" key="6">
    <source>
        <dbReference type="EMBL" id="KUE75439.1"/>
    </source>
</evidence>
<dbReference type="GO" id="GO:0006412">
    <property type="term" value="P:translation"/>
    <property type="evidence" value="ECO:0007669"/>
    <property type="project" value="InterPro"/>
</dbReference>
<protein>
    <submittedName>
        <fullName evidence="7">50S ribosomal protein L25/general stress protein Ctc</fullName>
    </submittedName>
    <submittedName>
        <fullName evidence="5">5S rRNA E-loop-binding protein</fullName>
    </submittedName>
</protein>
<keyword evidence="9" id="KW-1185">Reference proteome</keyword>
<dbReference type="GO" id="GO:0003735">
    <property type="term" value="F:structural constituent of ribosome"/>
    <property type="evidence" value="ECO:0007669"/>
    <property type="project" value="InterPro"/>
</dbReference>
<dbReference type="InterPro" id="IPR011035">
    <property type="entry name" value="Ribosomal_bL25/Gln-tRNA_synth"/>
</dbReference>
<evidence type="ECO:0000313" key="5">
    <source>
        <dbReference type="EMBL" id="KJF41470.1"/>
    </source>
</evidence>
<accession>A0A0W7TNZ0</accession>
<evidence type="ECO:0000256" key="1">
    <source>
        <dbReference type="ARBA" id="ARBA00022980"/>
    </source>
</evidence>
<feature type="domain" description="Large ribosomal subunit protein bL25 beta" evidence="4">
    <location>
        <begin position="98"/>
        <end position="176"/>
    </location>
</feature>
<dbReference type="EMBL" id="JXXK01000001">
    <property type="protein sequence ID" value="KJF41470.1"/>
    <property type="molecule type" value="Genomic_DNA"/>
</dbReference>
<dbReference type="InterPro" id="IPR029751">
    <property type="entry name" value="Ribosomal_L25_dom"/>
</dbReference>
<evidence type="ECO:0000256" key="2">
    <source>
        <dbReference type="ARBA" id="ARBA00023274"/>
    </source>
</evidence>
<proteinExistence type="predicted"/>
<dbReference type="CDD" id="cd00495">
    <property type="entry name" value="Ribosomal_L25_TL5_CTC"/>
    <property type="match status" value="1"/>
</dbReference>
<dbReference type="EMBL" id="WMZR01000018">
    <property type="protein sequence ID" value="MTS52512.1"/>
    <property type="molecule type" value="Genomic_DNA"/>
</dbReference>
<evidence type="ECO:0000313" key="8">
    <source>
        <dbReference type="EMBL" id="MTS52512.1"/>
    </source>
</evidence>
<dbReference type="Proteomes" id="UP000032483">
    <property type="component" value="Unassembled WGS sequence"/>
</dbReference>
<evidence type="ECO:0000313" key="9">
    <source>
        <dbReference type="Proteomes" id="UP000032483"/>
    </source>
</evidence>
<dbReference type="InterPro" id="IPR020056">
    <property type="entry name" value="Rbsml_bL25/Gln-tRNA_synth_N"/>
</dbReference>
<reference evidence="11 12" key="3">
    <citation type="journal article" date="2019" name="Nat. Med.">
        <title>A library of human gut bacterial isolates paired with longitudinal multiomics data enables mechanistic microbiome research.</title>
        <authorList>
            <person name="Poyet M."/>
            <person name="Groussin M."/>
            <person name="Gibbons S.M."/>
            <person name="Avila-Pacheco J."/>
            <person name="Jiang X."/>
            <person name="Kearney S.M."/>
            <person name="Perrotta A.R."/>
            <person name="Berdy B."/>
            <person name="Zhao S."/>
            <person name="Lieberman T.D."/>
            <person name="Swanson P.K."/>
            <person name="Smith M."/>
            <person name="Roesemann S."/>
            <person name="Alexander J.E."/>
            <person name="Rich S.A."/>
            <person name="Livny J."/>
            <person name="Vlamakis H."/>
            <person name="Clish C."/>
            <person name="Bullock K."/>
            <person name="Deik A."/>
            <person name="Scott J."/>
            <person name="Pierce K.A."/>
            <person name="Xavier R.J."/>
            <person name="Alm E.J."/>
        </authorList>
    </citation>
    <scope>NUCLEOTIDE SEQUENCE [LARGE SCALE GENOMIC DNA]</scope>
    <source>
        <strain evidence="7 12">BIOML-A4</strain>
        <strain evidence="8 11">BIOML-A7</strain>
    </source>
</reference>
<dbReference type="SUPFAM" id="SSF50715">
    <property type="entry name" value="Ribosomal protein L25-like"/>
    <property type="match status" value="1"/>
</dbReference>
<dbReference type="InterPro" id="IPR020057">
    <property type="entry name" value="Ribosomal_bL25_b-dom"/>
</dbReference>
<dbReference type="Proteomes" id="UP000053433">
    <property type="component" value="Unassembled WGS sequence"/>
</dbReference>
<keyword evidence="2" id="KW-0687">Ribonucleoprotein</keyword>
<dbReference type="EMBL" id="LMUA01000021">
    <property type="protein sequence ID" value="KUE75439.1"/>
    <property type="molecule type" value="Genomic_DNA"/>
</dbReference>
<dbReference type="GeneID" id="42855265"/>
<dbReference type="InterPro" id="IPR037121">
    <property type="entry name" value="Ribosomal_bL25_C"/>
</dbReference>
<dbReference type="Proteomes" id="UP000449193">
    <property type="component" value="Unassembled WGS sequence"/>
</dbReference>
<evidence type="ECO:0000313" key="11">
    <source>
        <dbReference type="Proteomes" id="UP000449193"/>
    </source>
</evidence>
<evidence type="ECO:0000313" key="12">
    <source>
        <dbReference type="Proteomes" id="UP000472755"/>
    </source>
</evidence>
<comment type="caution">
    <text evidence="5">The sequence shown here is derived from an EMBL/GenBank/DDBJ whole genome shotgun (WGS) entry which is preliminary data.</text>
</comment>
<accession>A0A0D8J3D1</accession>